<proteinExistence type="predicted"/>
<reference evidence="1 2" key="1">
    <citation type="journal article" date="2015" name="Genome Announc.">
        <title>Complete Genome Sequence of Steroid-Transforming Nocardioides simplex VKM Ac-2033D.</title>
        <authorList>
            <person name="Shtratnikova V.Y."/>
            <person name="Schelkunov M.I."/>
            <person name="Pekov Y.A."/>
            <person name="Fokina V.V."/>
            <person name="Logacheva M.D."/>
            <person name="Sokolov S.L."/>
            <person name="Bragin E.Y."/>
            <person name="Ashapkin V.V."/>
            <person name="Donova M.V."/>
        </authorList>
    </citation>
    <scope>NUCLEOTIDE SEQUENCE [LARGE SCALE GENOMIC DNA]</scope>
    <source>
        <strain evidence="1 2">VKM Ac-2033D</strain>
    </source>
</reference>
<name>A0A0A1DL32_NOCSI</name>
<dbReference type="eggNOG" id="ENOG50330BK">
    <property type="taxonomic scope" value="Bacteria"/>
</dbReference>
<protein>
    <submittedName>
        <fullName evidence="1">Uncharacterized protein</fullName>
    </submittedName>
</protein>
<sequence>MSGRQVRRFALHYGEMVAAMLLGMLVLWPVWMLATGAAPDGSWLRSATVETLVMATTMAVPMAGWMRFRGHRWAPVLEMCAVMYAGFAVAVPLHWTGVVDAGGLMLVGHVAMFVLMLGAMAWRWEEYAGCHRRPTITAS</sequence>
<dbReference type="KEGG" id="psim:KR76_03585"/>
<keyword evidence="2" id="KW-1185">Reference proteome</keyword>
<dbReference type="OrthoDB" id="582306at2"/>
<dbReference type="EMBL" id="CP009896">
    <property type="protein sequence ID" value="AIY16070.1"/>
    <property type="molecule type" value="Genomic_DNA"/>
</dbReference>
<organism evidence="1 2">
    <name type="scientific">Nocardioides simplex</name>
    <name type="common">Arthrobacter simplex</name>
    <dbReference type="NCBI Taxonomy" id="2045"/>
    <lineage>
        <taxon>Bacteria</taxon>
        <taxon>Bacillati</taxon>
        <taxon>Actinomycetota</taxon>
        <taxon>Actinomycetes</taxon>
        <taxon>Propionibacteriales</taxon>
        <taxon>Nocardioidaceae</taxon>
        <taxon>Pimelobacter</taxon>
    </lineage>
</organism>
<dbReference type="AlphaFoldDB" id="A0A0A1DL32"/>
<accession>A0A0A1DL32</accession>
<gene>
    <name evidence="1" type="ORF">KR76_03585</name>
</gene>
<dbReference type="STRING" id="2045.KR76_03585"/>
<evidence type="ECO:0000313" key="2">
    <source>
        <dbReference type="Proteomes" id="UP000030300"/>
    </source>
</evidence>
<dbReference type="HOGENOM" id="CLU_1912659_0_0_11"/>
<dbReference type="Proteomes" id="UP000030300">
    <property type="component" value="Chromosome"/>
</dbReference>
<evidence type="ECO:0000313" key="1">
    <source>
        <dbReference type="EMBL" id="AIY16070.1"/>
    </source>
</evidence>
<dbReference type="GeneID" id="96608052"/>
<dbReference type="RefSeq" id="WP_038676683.1">
    <property type="nucleotide sequence ID" value="NZ_BJMC01000005.1"/>
</dbReference>